<gene>
    <name evidence="2" type="ORF">Cgig2_000597</name>
</gene>
<dbReference type="AlphaFoldDB" id="A0A9Q1GK68"/>
<evidence type="ECO:0000313" key="3">
    <source>
        <dbReference type="Proteomes" id="UP001153076"/>
    </source>
</evidence>
<dbReference type="Proteomes" id="UP001153076">
    <property type="component" value="Unassembled WGS sequence"/>
</dbReference>
<accession>A0A9Q1GK68</accession>
<organism evidence="2 3">
    <name type="scientific">Carnegiea gigantea</name>
    <dbReference type="NCBI Taxonomy" id="171969"/>
    <lineage>
        <taxon>Eukaryota</taxon>
        <taxon>Viridiplantae</taxon>
        <taxon>Streptophyta</taxon>
        <taxon>Embryophyta</taxon>
        <taxon>Tracheophyta</taxon>
        <taxon>Spermatophyta</taxon>
        <taxon>Magnoliopsida</taxon>
        <taxon>eudicotyledons</taxon>
        <taxon>Gunneridae</taxon>
        <taxon>Pentapetalae</taxon>
        <taxon>Caryophyllales</taxon>
        <taxon>Cactineae</taxon>
        <taxon>Cactaceae</taxon>
        <taxon>Cactoideae</taxon>
        <taxon>Echinocereeae</taxon>
        <taxon>Carnegiea</taxon>
    </lineage>
</organism>
<dbReference type="EMBL" id="JAKOGI010002392">
    <property type="protein sequence ID" value="KAJ8422095.1"/>
    <property type="molecule type" value="Genomic_DNA"/>
</dbReference>
<sequence>MSRYVWAEAVWQYMVHSLDDMQRRLCNPISHIQFNGFSLLIQVWFYEHTIQFDAFEKRTFLWIASWSKVYYGSRYNAFELVAGITENEIIPVLHPPLEKMEEPIVRESTDTDDFRYYVEDEEAVLSFEERLRRVQDSLRKEKEAHASTRVKLELWKAHSTVADSSVHAHVGPQVTYDNKDGVHVSREMGSPGMTCCTWKGNIWELRYGSSAAKTDSAVETDVEEDVSVRTKGVTIPQAGEPGMADMETKVGVTDEAETSMPGAETIESGDSDVVRTSGVNEIAPVPEE</sequence>
<evidence type="ECO:0008006" key="4">
    <source>
        <dbReference type="Google" id="ProtNLM"/>
    </source>
</evidence>
<evidence type="ECO:0000313" key="2">
    <source>
        <dbReference type="EMBL" id="KAJ8422095.1"/>
    </source>
</evidence>
<name>A0A9Q1GK68_9CARY</name>
<reference evidence="2" key="1">
    <citation type="submission" date="2022-04" db="EMBL/GenBank/DDBJ databases">
        <title>Carnegiea gigantea Genome sequencing and assembly v2.</title>
        <authorList>
            <person name="Copetti D."/>
            <person name="Sanderson M.J."/>
            <person name="Burquez A."/>
            <person name="Wojciechowski M.F."/>
        </authorList>
    </citation>
    <scope>NUCLEOTIDE SEQUENCE</scope>
    <source>
        <strain evidence="2">SGP5-SGP5p</strain>
        <tissue evidence="2">Aerial part</tissue>
    </source>
</reference>
<evidence type="ECO:0000256" key="1">
    <source>
        <dbReference type="SAM" id="MobiDB-lite"/>
    </source>
</evidence>
<comment type="caution">
    <text evidence="2">The sequence shown here is derived from an EMBL/GenBank/DDBJ whole genome shotgun (WGS) entry which is preliminary data.</text>
</comment>
<protein>
    <recommendedName>
        <fullName evidence="4">Aminotransferase-like plant mobile domain-containing protein</fullName>
    </recommendedName>
</protein>
<dbReference type="OrthoDB" id="723791at2759"/>
<keyword evidence="3" id="KW-1185">Reference proteome</keyword>
<proteinExistence type="predicted"/>
<feature type="region of interest" description="Disordered" evidence="1">
    <location>
        <begin position="255"/>
        <end position="288"/>
    </location>
</feature>